<name>A0A370GR19_9NOCA</name>
<gene>
    <name evidence="3" type="ORF">DFR68_11720</name>
</gene>
<accession>A0A370GR19</accession>
<feature type="region of interest" description="Disordered" evidence="1">
    <location>
        <begin position="1"/>
        <end position="35"/>
    </location>
</feature>
<evidence type="ECO:0000256" key="1">
    <source>
        <dbReference type="SAM" id="MobiDB-lite"/>
    </source>
</evidence>
<evidence type="ECO:0000313" key="4">
    <source>
        <dbReference type="Proteomes" id="UP000255355"/>
    </source>
</evidence>
<protein>
    <recommendedName>
        <fullName evidence="2">Luciferase domain-containing protein</fullName>
    </recommendedName>
</protein>
<dbReference type="RefSeq" id="WP_068025236.1">
    <property type="nucleotide sequence ID" value="NZ_QQAZ01000017.1"/>
</dbReference>
<proteinExistence type="predicted"/>
<dbReference type="InterPro" id="IPR040841">
    <property type="entry name" value="Luciferase_dom"/>
</dbReference>
<evidence type="ECO:0000259" key="2">
    <source>
        <dbReference type="Pfam" id="PF17648"/>
    </source>
</evidence>
<dbReference type="OrthoDB" id="822427at2"/>
<keyword evidence="4" id="KW-1185">Reference proteome</keyword>
<dbReference type="Pfam" id="PF17648">
    <property type="entry name" value="Luciferase"/>
    <property type="match status" value="1"/>
</dbReference>
<dbReference type="AlphaFoldDB" id="A0A370GR19"/>
<evidence type="ECO:0000313" key="3">
    <source>
        <dbReference type="EMBL" id="RDI44403.1"/>
    </source>
</evidence>
<dbReference type="STRING" id="1210089.GCA_001613165_05366"/>
<feature type="domain" description="Luciferase" evidence="2">
    <location>
        <begin position="86"/>
        <end position="154"/>
    </location>
</feature>
<dbReference type="PANTHER" id="PTHR38695:SF1">
    <property type="entry name" value="AMINO ACID PERMEASE_ SLC12A DOMAIN-CONTAINING PROTEIN"/>
    <property type="match status" value="1"/>
</dbReference>
<organism evidence="3 4">
    <name type="scientific">Nocardia mexicana</name>
    <dbReference type="NCBI Taxonomy" id="279262"/>
    <lineage>
        <taxon>Bacteria</taxon>
        <taxon>Bacillati</taxon>
        <taxon>Actinomycetota</taxon>
        <taxon>Actinomycetes</taxon>
        <taxon>Mycobacteriales</taxon>
        <taxon>Nocardiaceae</taxon>
        <taxon>Nocardia</taxon>
    </lineage>
</organism>
<sequence length="164" mass="17807">MTATATHRHPALPPRFGARPETRPHTPHQQLSQNAPAGLQQTLWARMVSLPGVLVGRSGISAPDTRALHLKPEFAGGPDDAYLRATEFAHLHGSTDGSLHLCLPEALAVEAITQGWAEQHPLARQRYLPPSVLMVYGPRDPGELEVVWELVQASHAYARGTARA</sequence>
<dbReference type="EMBL" id="QQAZ01000017">
    <property type="protein sequence ID" value="RDI44403.1"/>
    <property type="molecule type" value="Genomic_DNA"/>
</dbReference>
<dbReference type="Proteomes" id="UP000255355">
    <property type="component" value="Unassembled WGS sequence"/>
</dbReference>
<dbReference type="PANTHER" id="PTHR38695">
    <property type="entry name" value="AMINO ACID PERMEASE_ SLC12A DOMAIN-CONTAINING PROTEIN"/>
    <property type="match status" value="1"/>
</dbReference>
<dbReference type="InterPro" id="IPR048273">
    <property type="entry name" value="Luciferase"/>
</dbReference>
<comment type="caution">
    <text evidence="3">The sequence shown here is derived from an EMBL/GenBank/DDBJ whole genome shotgun (WGS) entry which is preliminary data.</text>
</comment>
<feature type="compositionally biased region" description="Basic residues" evidence="1">
    <location>
        <begin position="1"/>
        <end position="10"/>
    </location>
</feature>
<reference evidence="3 4" key="1">
    <citation type="submission" date="2018-07" db="EMBL/GenBank/DDBJ databases">
        <title>Genomic Encyclopedia of Type Strains, Phase IV (KMG-IV): sequencing the most valuable type-strain genomes for metagenomic binning, comparative biology and taxonomic classification.</title>
        <authorList>
            <person name="Goeker M."/>
        </authorList>
    </citation>
    <scope>NUCLEOTIDE SEQUENCE [LARGE SCALE GENOMIC DNA]</scope>
    <source>
        <strain evidence="3 4">DSM 44952</strain>
    </source>
</reference>